<evidence type="ECO:0000256" key="12">
    <source>
        <dbReference type="ARBA" id="ARBA00040404"/>
    </source>
</evidence>
<evidence type="ECO:0000256" key="9">
    <source>
        <dbReference type="ARBA" id="ARBA00023228"/>
    </source>
</evidence>
<dbReference type="CDD" id="cd01903">
    <property type="entry name" value="Ntn_AC_NAAA"/>
    <property type="match status" value="1"/>
</dbReference>
<sequence>MLLLLFLLITPISSTRTPPKYQIDLNEDPFQRWDQVIQDHLEYLPGVVAESKKYIPKPLQPFVWWVASKVERYFPTETRLELEGIAAKSGLPLGEIVGLNILYDIAAFDRRHVFGLGCTSIVAQNSAGQIFHGRNLDYDMTGLLKNITVYVDFMRNGSVLYSGVTFALYTGVLTGQRPGAYSVSLNARYSGAYIDNILMEFYTKFNLPVSFFIRDVLEKQESYEDAVSALSKTHLFSPSYIIVAGTKKNEGALISRNRWSAANVYPLNMNANHWFLVETNYDNWQKQGDDRRITAIRKLKQLGKANFNEKSMVEVLSTAPVQNNLTVFSSVIVPARPDIFDGFTWIWD</sequence>
<evidence type="ECO:0000256" key="6">
    <source>
        <dbReference type="ARBA" id="ARBA00023098"/>
    </source>
</evidence>
<evidence type="ECO:0000256" key="7">
    <source>
        <dbReference type="ARBA" id="ARBA00023145"/>
    </source>
</evidence>
<keyword evidence="5 13" id="KW-0378">Hydrolase</keyword>
<evidence type="ECO:0000259" key="17">
    <source>
        <dbReference type="Pfam" id="PF15508"/>
    </source>
</evidence>
<comment type="subunit">
    <text evidence="10">Heterodimer of an alpha and a beta subunit, produced by autocatalytic cleavage.</text>
</comment>
<evidence type="ECO:0000256" key="14">
    <source>
        <dbReference type="PIRSR" id="PIRSR017632-1"/>
    </source>
</evidence>
<proteinExistence type="inferred from homology"/>
<dbReference type="InParanoid" id="G0PDW9"/>
<dbReference type="GO" id="GO:0006631">
    <property type="term" value="P:fatty acid metabolic process"/>
    <property type="evidence" value="ECO:0007669"/>
    <property type="project" value="InterPro"/>
</dbReference>
<evidence type="ECO:0000313" key="19">
    <source>
        <dbReference type="Proteomes" id="UP000008068"/>
    </source>
</evidence>
<dbReference type="Gene3D" id="3.60.60.10">
    <property type="entry name" value="Penicillin V Acylase, Chain A"/>
    <property type="match status" value="1"/>
</dbReference>
<keyword evidence="9" id="KW-0458">Lysosome</keyword>
<feature type="active site" description="Nucleophile" evidence="14">
    <location>
        <position position="118"/>
    </location>
</feature>
<organism evidence="19">
    <name type="scientific">Caenorhabditis brenneri</name>
    <name type="common">Nematode worm</name>
    <dbReference type="NCBI Taxonomy" id="135651"/>
    <lineage>
        <taxon>Eukaryota</taxon>
        <taxon>Metazoa</taxon>
        <taxon>Ecdysozoa</taxon>
        <taxon>Nematoda</taxon>
        <taxon>Chromadorea</taxon>
        <taxon>Rhabditida</taxon>
        <taxon>Rhabditina</taxon>
        <taxon>Rhabditomorpha</taxon>
        <taxon>Rhabditoidea</taxon>
        <taxon>Rhabditidae</taxon>
        <taxon>Peloderinae</taxon>
        <taxon>Caenorhabditis</taxon>
    </lineage>
</organism>
<dbReference type="PIRSF" id="PIRSF017632">
    <property type="entry name" value="Acid_ceramidase-like"/>
    <property type="match status" value="1"/>
</dbReference>
<keyword evidence="19" id="KW-1185">Reference proteome</keyword>
<dbReference type="eggNOG" id="ENOG502QT7H">
    <property type="taxonomic scope" value="Eukaryota"/>
</dbReference>
<dbReference type="PANTHER" id="PTHR28583">
    <property type="entry name" value="ACID AMIDASE"/>
    <property type="match status" value="1"/>
</dbReference>
<dbReference type="EC" id="3.5.1.60" evidence="11"/>
<dbReference type="HOGENOM" id="CLU_054401_0_0_1"/>
<dbReference type="Proteomes" id="UP000008068">
    <property type="component" value="Unassembled WGS sequence"/>
</dbReference>
<dbReference type="GO" id="GO:0005764">
    <property type="term" value="C:lysosome"/>
    <property type="evidence" value="ECO:0007669"/>
    <property type="project" value="UniProtKB-SubCell"/>
</dbReference>
<keyword evidence="6 13" id="KW-0443">Lipid metabolism</keyword>
<comment type="pathway">
    <text evidence="2">Lipid metabolism; fatty acid metabolism.</text>
</comment>
<evidence type="ECO:0000256" key="2">
    <source>
        <dbReference type="ARBA" id="ARBA00004872"/>
    </source>
</evidence>
<feature type="signal peptide" evidence="15">
    <location>
        <begin position="1"/>
        <end position="15"/>
    </location>
</feature>
<dbReference type="GO" id="GO:0017064">
    <property type="term" value="F:fatty acid amide hydrolase activity"/>
    <property type="evidence" value="ECO:0007669"/>
    <property type="project" value="InterPro"/>
</dbReference>
<keyword evidence="7" id="KW-0865">Zymogen</keyword>
<reference evidence="19" key="1">
    <citation type="submission" date="2011-07" db="EMBL/GenBank/DDBJ databases">
        <authorList>
            <consortium name="Caenorhabditis brenneri Sequencing and Analysis Consortium"/>
            <person name="Wilson R.K."/>
        </authorList>
    </citation>
    <scope>NUCLEOTIDE SEQUENCE [LARGE SCALE GENOMIC DNA]</scope>
    <source>
        <strain evidence="19">PB2801</strain>
    </source>
</reference>
<gene>
    <name evidence="18" type="ORF">CAEBREN_24978</name>
</gene>
<evidence type="ECO:0000256" key="8">
    <source>
        <dbReference type="ARBA" id="ARBA00023180"/>
    </source>
</evidence>
<dbReference type="InterPro" id="IPR029132">
    <property type="entry name" value="CBAH/NAAA_C"/>
</dbReference>
<dbReference type="MEROPS" id="C89.002"/>
<feature type="domain" description="Choloylglycine hydrolase/NAAA C-terminal" evidence="16">
    <location>
        <begin position="118"/>
        <end position="285"/>
    </location>
</feature>
<accession>G0PDW9</accession>
<feature type="chain" id="PRO_5013084809" description="N-acylethanolamine-hydrolyzing acid amidase" evidence="15">
    <location>
        <begin position="16"/>
        <end position="348"/>
    </location>
</feature>
<dbReference type="AlphaFoldDB" id="G0PDW9"/>
<dbReference type="PANTHER" id="PTHR28583:SF4">
    <property type="entry name" value="N-ACYLETHANOLAMINE-HYDROLYZING ACID AMIDASE"/>
    <property type="match status" value="1"/>
</dbReference>
<evidence type="ECO:0000256" key="15">
    <source>
        <dbReference type="SAM" id="SignalP"/>
    </source>
</evidence>
<feature type="domain" description="Acid ceramidase N-terminal" evidence="17">
    <location>
        <begin position="17"/>
        <end position="74"/>
    </location>
</feature>
<dbReference type="OMA" id="RTHYPEY"/>
<dbReference type="InterPro" id="IPR029130">
    <property type="entry name" value="Acid_ceramidase_N"/>
</dbReference>
<name>G0PDW9_CAEBE</name>
<keyword evidence="4 15" id="KW-0732">Signal</keyword>
<dbReference type="EMBL" id="GL380295">
    <property type="protein sequence ID" value="EGT52436.1"/>
    <property type="molecule type" value="Genomic_DNA"/>
</dbReference>
<comment type="similarity">
    <text evidence="3 13">Belongs to the acid ceramidase family.</text>
</comment>
<evidence type="ECO:0000313" key="18">
    <source>
        <dbReference type="EMBL" id="EGT52436.1"/>
    </source>
</evidence>
<evidence type="ECO:0000256" key="1">
    <source>
        <dbReference type="ARBA" id="ARBA00004371"/>
    </source>
</evidence>
<evidence type="ECO:0000259" key="16">
    <source>
        <dbReference type="Pfam" id="PF02275"/>
    </source>
</evidence>
<dbReference type="FunFam" id="3.60.60.10:FF:000006">
    <property type="entry name" value="N-acylethanolamine-hydrolyzing acid amidase"/>
    <property type="match status" value="1"/>
</dbReference>
<dbReference type="Pfam" id="PF15508">
    <property type="entry name" value="NAAA-beta"/>
    <property type="match status" value="1"/>
</dbReference>
<evidence type="ECO:0000256" key="13">
    <source>
        <dbReference type="PIRNR" id="PIRNR017632"/>
    </source>
</evidence>
<dbReference type="InterPro" id="IPR016699">
    <property type="entry name" value="Acid_ceramidase-like"/>
</dbReference>
<evidence type="ECO:0000256" key="5">
    <source>
        <dbReference type="ARBA" id="ARBA00022801"/>
    </source>
</evidence>
<evidence type="ECO:0000256" key="11">
    <source>
        <dbReference type="ARBA" id="ARBA00039046"/>
    </source>
</evidence>
<evidence type="ECO:0000256" key="4">
    <source>
        <dbReference type="ARBA" id="ARBA00022729"/>
    </source>
</evidence>
<evidence type="ECO:0000256" key="3">
    <source>
        <dbReference type="ARBA" id="ARBA00005730"/>
    </source>
</evidence>
<keyword evidence="8" id="KW-0325">Glycoprotein</keyword>
<dbReference type="STRING" id="135651.G0PDW9"/>
<dbReference type="Pfam" id="PF02275">
    <property type="entry name" value="CBAH"/>
    <property type="match status" value="1"/>
</dbReference>
<dbReference type="OrthoDB" id="5273684at2759"/>
<comment type="subcellular location">
    <subcellularLocation>
        <location evidence="1">Lysosome</location>
    </subcellularLocation>
</comment>
<dbReference type="GO" id="GO:0047412">
    <property type="term" value="F:N-(long-chain-acyl)ethanolamine deacylase activity"/>
    <property type="evidence" value="ECO:0007669"/>
    <property type="project" value="UniProtKB-EC"/>
</dbReference>
<dbReference type="FunCoup" id="G0PDW9">
    <property type="interactions" value="228"/>
</dbReference>
<protein>
    <recommendedName>
        <fullName evidence="12">N-acylethanolamine-hydrolyzing acid amidase</fullName>
        <ecNumber evidence="11">3.5.1.60</ecNumber>
    </recommendedName>
</protein>
<evidence type="ECO:0000256" key="10">
    <source>
        <dbReference type="ARBA" id="ARBA00038527"/>
    </source>
</evidence>